<accession>A0A3N6RLS5</accession>
<dbReference type="EMBL" id="RCBY01000105">
    <property type="protein sequence ID" value="RQH37979.1"/>
    <property type="molecule type" value="Genomic_DNA"/>
</dbReference>
<feature type="domain" description="DUF4340" evidence="2">
    <location>
        <begin position="75"/>
        <end position="187"/>
    </location>
</feature>
<feature type="compositionally biased region" description="Basic and acidic residues" evidence="1">
    <location>
        <begin position="199"/>
        <end position="237"/>
    </location>
</feature>
<protein>
    <submittedName>
        <fullName evidence="3">DUF4340 domain-containing protein</fullName>
    </submittedName>
</protein>
<evidence type="ECO:0000256" key="1">
    <source>
        <dbReference type="SAM" id="MobiDB-lite"/>
    </source>
</evidence>
<feature type="compositionally biased region" description="Basic and acidic residues" evidence="1">
    <location>
        <begin position="182"/>
        <end position="191"/>
    </location>
</feature>
<evidence type="ECO:0000313" key="4">
    <source>
        <dbReference type="Proteomes" id="UP000269154"/>
    </source>
</evidence>
<dbReference type="Pfam" id="PF14238">
    <property type="entry name" value="DUF4340"/>
    <property type="match status" value="1"/>
</dbReference>
<organism evidence="3 4">
    <name type="scientific">Okeania hirsuta</name>
    <dbReference type="NCBI Taxonomy" id="1458930"/>
    <lineage>
        <taxon>Bacteria</taxon>
        <taxon>Bacillati</taxon>
        <taxon>Cyanobacteriota</taxon>
        <taxon>Cyanophyceae</taxon>
        <taxon>Oscillatoriophycideae</taxon>
        <taxon>Oscillatoriales</taxon>
        <taxon>Microcoleaceae</taxon>
        <taxon>Okeania</taxon>
    </lineage>
</organism>
<evidence type="ECO:0000259" key="2">
    <source>
        <dbReference type="Pfam" id="PF14238"/>
    </source>
</evidence>
<sequence>MKIKKTTLTLILTALALGGFVYFYEIRGKQQQAELQEQQKQVFNFKSEEIQAITIKQESEILTLTKDENAEEATWKITAPTEKEADLLTVEFLLDQITGLKSDRSINTPVSQLSEYGLEKPEITVEIKLQDERTRRLFLGKADFDGTSIYSQVEAEGEPPKEVSVLLLSVNFKNVLTKPVAEWEKQEKPEESSAETEESTEKKDEPETAKPSSEKSPEQLEESTEKKDDVQIEKSSPKPEGSPSPTDDYLLTE</sequence>
<dbReference type="OrthoDB" id="453197at2"/>
<keyword evidence="4" id="KW-1185">Reference proteome</keyword>
<gene>
    <name evidence="3" type="ORF">D5R40_18095</name>
</gene>
<proteinExistence type="predicted"/>
<dbReference type="InterPro" id="IPR025641">
    <property type="entry name" value="DUF4340"/>
</dbReference>
<dbReference type="RefSeq" id="WP_124154987.1">
    <property type="nucleotide sequence ID" value="NZ_CAWOLW010000008.1"/>
</dbReference>
<name>A0A3N6RLS5_9CYAN</name>
<dbReference type="Proteomes" id="UP000269154">
    <property type="component" value="Unassembled WGS sequence"/>
</dbReference>
<feature type="region of interest" description="Disordered" evidence="1">
    <location>
        <begin position="182"/>
        <end position="253"/>
    </location>
</feature>
<dbReference type="AlphaFoldDB" id="A0A3N6RLS5"/>
<evidence type="ECO:0000313" key="3">
    <source>
        <dbReference type="EMBL" id="RQH37979.1"/>
    </source>
</evidence>
<reference evidence="3 4" key="1">
    <citation type="journal article" date="2018" name="ACS Chem. Biol.">
        <title>Ketoreductase domain dysfunction expands chemodiversity: malyngamide biosynthesis in the cyanobacterium Okeania hirsuta.</title>
        <authorList>
            <person name="Moss N.A."/>
            <person name="Leao T."/>
            <person name="Rankin M."/>
            <person name="McCullough T.M."/>
            <person name="Qu P."/>
            <person name="Korobeynikov A."/>
            <person name="Smith J.L."/>
            <person name="Gerwick L."/>
            <person name="Gerwick W.H."/>
        </authorList>
    </citation>
    <scope>NUCLEOTIDE SEQUENCE [LARGE SCALE GENOMIC DNA]</scope>
    <source>
        <strain evidence="3 4">PAB10Feb10-1</strain>
    </source>
</reference>
<comment type="caution">
    <text evidence="3">The sequence shown here is derived from an EMBL/GenBank/DDBJ whole genome shotgun (WGS) entry which is preliminary data.</text>
</comment>